<dbReference type="GO" id="GO:0005524">
    <property type="term" value="F:ATP binding"/>
    <property type="evidence" value="ECO:0007669"/>
    <property type="project" value="UniProtKB-UniRule"/>
</dbReference>
<dbReference type="EC" id="3.5.2.9" evidence="1"/>
<dbReference type="NCBIfam" id="NF003816">
    <property type="entry name" value="PRK05406.1-5"/>
    <property type="match status" value="1"/>
</dbReference>
<dbReference type="InterPro" id="IPR005501">
    <property type="entry name" value="LamB/YcsF/PxpA-like"/>
</dbReference>
<organism evidence="2 3">
    <name type="scientific">Rhodomicrobium udaipurense</name>
    <dbReference type="NCBI Taxonomy" id="1202716"/>
    <lineage>
        <taxon>Bacteria</taxon>
        <taxon>Pseudomonadati</taxon>
        <taxon>Pseudomonadota</taxon>
        <taxon>Alphaproteobacteria</taxon>
        <taxon>Hyphomicrobiales</taxon>
        <taxon>Hyphomicrobiaceae</taxon>
        <taxon>Rhodomicrobium</taxon>
    </lineage>
</organism>
<dbReference type="GO" id="GO:0005975">
    <property type="term" value="P:carbohydrate metabolic process"/>
    <property type="evidence" value="ECO:0007669"/>
    <property type="project" value="InterPro"/>
</dbReference>
<proteinExistence type="inferred from homology"/>
<keyword evidence="1" id="KW-0547">Nucleotide-binding</keyword>
<dbReference type="CDD" id="cd10787">
    <property type="entry name" value="LamB_YcsF_like"/>
    <property type="match status" value="1"/>
</dbReference>
<reference evidence="2 3" key="1">
    <citation type="submission" date="2020-12" db="EMBL/GenBank/DDBJ databases">
        <title>Revised draft genomes of Rhodomicrobium vannielii ATCC 17100 and Rhodomicrobium udaipurense JA643.</title>
        <authorList>
            <person name="Conners E.M."/>
            <person name="Davenport E.J."/>
            <person name="Bose A."/>
        </authorList>
    </citation>
    <scope>NUCLEOTIDE SEQUENCE [LARGE SCALE GENOMIC DNA]</scope>
    <source>
        <strain evidence="2 3">JA643</strain>
    </source>
</reference>
<keyword evidence="1" id="KW-0067">ATP-binding</keyword>
<dbReference type="HAMAP" id="MF_00691">
    <property type="entry name" value="PxpA"/>
    <property type="match status" value="1"/>
</dbReference>
<evidence type="ECO:0000256" key="1">
    <source>
        <dbReference type="HAMAP-Rule" id="MF_00691"/>
    </source>
</evidence>
<dbReference type="EMBL" id="JAEMUK010000080">
    <property type="protein sequence ID" value="MBJ7544678.1"/>
    <property type="molecule type" value="Genomic_DNA"/>
</dbReference>
<comment type="subunit">
    <text evidence="1">Forms a complex composed of PxpA, PxpB and PxpC.</text>
</comment>
<comment type="function">
    <text evidence="1">Catalyzes the cleavage of 5-oxoproline to form L-glutamate coupled to the hydrolysis of ATP to ADP and inorganic phosphate.</text>
</comment>
<name>A0A8I1KM44_9HYPH</name>
<comment type="similarity">
    <text evidence="1">Belongs to the LamB/PxpA family.</text>
</comment>
<evidence type="ECO:0000313" key="2">
    <source>
        <dbReference type="EMBL" id="MBJ7544678.1"/>
    </source>
</evidence>
<dbReference type="Gene3D" id="3.20.20.370">
    <property type="entry name" value="Glycoside hydrolase/deacetylase"/>
    <property type="match status" value="1"/>
</dbReference>
<dbReference type="PANTHER" id="PTHR30292:SF0">
    <property type="entry name" value="5-OXOPROLINASE SUBUNIT A"/>
    <property type="match status" value="1"/>
</dbReference>
<evidence type="ECO:0000313" key="3">
    <source>
        <dbReference type="Proteomes" id="UP000623250"/>
    </source>
</evidence>
<dbReference type="NCBIfam" id="NF003814">
    <property type="entry name" value="PRK05406.1-3"/>
    <property type="match status" value="1"/>
</dbReference>
<dbReference type="SUPFAM" id="SSF88713">
    <property type="entry name" value="Glycoside hydrolase/deacetylase"/>
    <property type="match status" value="1"/>
</dbReference>
<sequence length="258" mass="26565">MHIDLNADMGEGFGAYRIGHDEELVGIVTSANVACGFHGGDSTIMHGLAVAAAARGVALGAHPGFNDLWGFGRRAIPMPVRELEYMVAYQIGALQALAAYANAPLRHVKPHGALYNMAATDAAYAGAIAGAVRTVDDGLILVGPPGSELEKAADLAGLFFAREGFCDRLYREDGSLVPRGEPGAVIANADAAALQALRLATEGVAYTAGGGKVKLEVDTLCVHGDEPGAVAVAKAVRRALEQVGVELRPLSPSVADAV</sequence>
<protein>
    <recommendedName>
        <fullName evidence="1">5-oxoprolinase subunit A</fullName>
        <shortName evidence="1">5-OPase subunit A</shortName>
        <ecNumber evidence="1">3.5.2.9</ecNumber>
    </recommendedName>
    <alternativeName>
        <fullName evidence="1">5-oxoprolinase (ATP-hydrolyzing) subunit A</fullName>
    </alternativeName>
</protein>
<comment type="catalytic activity">
    <reaction evidence="1">
        <text>5-oxo-L-proline + ATP + 2 H2O = L-glutamate + ADP + phosphate + H(+)</text>
        <dbReference type="Rhea" id="RHEA:10348"/>
        <dbReference type="ChEBI" id="CHEBI:15377"/>
        <dbReference type="ChEBI" id="CHEBI:15378"/>
        <dbReference type="ChEBI" id="CHEBI:29985"/>
        <dbReference type="ChEBI" id="CHEBI:30616"/>
        <dbReference type="ChEBI" id="CHEBI:43474"/>
        <dbReference type="ChEBI" id="CHEBI:58402"/>
        <dbReference type="ChEBI" id="CHEBI:456216"/>
        <dbReference type="EC" id="3.5.2.9"/>
    </reaction>
</comment>
<dbReference type="RefSeq" id="WP_037238151.1">
    <property type="nucleotide sequence ID" value="NZ_JAEMUK010000080.1"/>
</dbReference>
<comment type="caution">
    <text evidence="2">The sequence shown here is derived from an EMBL/GenBank/DDBJ whole genome shotgun (WGS) entry which is preliminary data.</text>
</comment>
<dbReference type="Pfam" id="PF03746">
    <property type="entry name" value="LamB_YcsF"/>
    <property type="match status" value="1"/>
</dbReference>
<dbReference type="PANTHER" id="PTHR30292">
    <property type="entry name" value="UNCHARACTERIZED PROTEIN YBGL-RELATED"/>
    <property type="match status" value="1"/>
</dbReference>
<dbReference type="GO" id="GO:0017168">
    <property type="term" value="F:5-oxoprolinase (ATP-hydrolyzing) activity"/>
    <property type="evidence" value="ECO:0007669"/>
    <property type="project" value="UniProtKB-UniRule"/>
</dbReference>
<dbReference type="Proteomes" id="UP000623250">
    <property type="component" value="Unassembled WGS sequence"/>
</dbReference>
<dbReference type="AlphaFoldDB" id="A0A8I1KM44"/>
<dbReference type="InterPro" id="IPR011330">
    <property type="entry name" value="Glyco_hydro/deAcase_b/a-brl"/>
</dbReference>
<gene>
    <name evidence="1" type="primary">pxpA</name>
    <name evidence="2" type="ORF">JDN41_14080</name>
</gene>
<keyword evidence="3" id="KW-1185">Reference proteome</keyword>
<accession>A0A8I1KM44</accession>
<keyword evidence="1" id="KW-0378">Hydrolase</keyword>